<gene>
    <name evidence="1" type="ORF">METZ01_LOCUS436968</name>
</gene>
<dbReference type="InterPro" id="IPR016187">
    <property type="entry name" value="CTDL_fold"/>
</dbReference>
<evidence type="ECO:0008006" key="2">
    <source>
        <dbReference type="Google" id="ProtNLM"/>
    </source>
</evidence>
<accession>A0A382YLM4</accession>
<dbReference type="Gene3D" id="3.10.100.10">
    <property type="entry name" value="Mannose-Binding Protein A, subunit A"/>
    <property type="match status" value="1"/>
</dbReference>
<dbReference type="InterPro" id="IPR016186">
    <property type="entry name" value="C-type_lectin-like/link_sf"/>
</dbReference>
<reference evidence="1" key="1">
    <citation type="submission" date="2018-05" db="EMBL/GenBank/DDBJ databases">
        <authorList>
            <person name="Lanie J.A."/>
            <person name="Ng W.-L."/>
            <person name="Kazmierczak K.M."/>
            <person name="Andrzejewski T.M."/>
            <person name="Davidsen T.M."/>
            <person name="Wayne K.J."/>
            <person name="Tettelin H."/>
            <person name="Glass J.I."/>
            <person name="Rusch D."/>
            <person name="Podicherti R."/>
            <person name="Tsui H.-C.T."/>
            <person name="Winkler M.E."/>
        </authorList>
    </citation>
    <scope>NUCLEOTIDE SEQUENCE</scope>
</reference>
<feature type="non-terminal residue" evidence="1">
    <location>
        <position position="1"/>
    </location>
</feature>
<evidence type="ECO:0000313" key="1">
    <source>
        <dbReference type="EMBL" id="SVD84114.1"/>
    </source>
</evidence>
<dbReference type="SUPFAM" id="SSF56436">
    <property type="entry name" value="C-type lectin-like"/>
    <property type="match status" value="1"/>
</dbReference>
<name>A0A382YLM4_9ZZZZ</name>
<dbReference type="EMBL" id="UINC01176810">
    <property type="protein sequence ID" value="SVD84114.1"/>
    <property type="molecule type" value="Genomic_DNA"/>
</dbReference>
<organism evidence="1">
    <name type="scientific">marine metagenome</name>
    <dbReference type="NCBI Taxonomy" id="408172"/>
    <lineage>
        <taxon>unclassified sequences</taxon>
        <taxon>metagenomes</taxon>
        <taxon>ecological metagenomes</taxon>
    </lineage>
</organism>
<proteinExistence type="predicted"/>
<dbReference type="AlphaFoldDB" id="A0A382YLM4"/>
<protein>
    <recommendedName>
        <fullName evidence="2">DUF1554 domain-containing protein</fullName>
    </recommendedName>
</protein>
<sequence length="186" mass="19893">VCGLTITGVLDNSTLPKPADSIVLYTTLHGQISNGNLGGRSGADQLCRESRDKSVMYLINNSCSNVRALISISSNDQIKDFASLYNIPTNKHVRNDLGRFITDNFSNLLSFAGDSFPLGRIGLTFRTQSVFTGSNRADGTFINNNYSCSGYTSSSGLSEVANQEAGFLGGTNTNCSNAGQIMCICY</sequence>